<dbReference type="RefSeq" id="XP_033168679.1">
    <property type="nucleotide sequence ID" value="XM_033312788.1"/>
</dbReference>
<dbReference type="InterPro" id="IPR001580">
    <property type="entry name" value="Calret/calnex"/>
</dbReference>
<keyword evidence="6" id="KW-0472">Membrane</keyword>
<evidence type="ECO:0000256" key="1">
    <source>
        <dbReference type="ARBA" id="ARBA00004115"/>
    </source>
</evidence>
<evidence type="ECO:0000313" key="11">
    <source>
        <dbReference type="Proteomes" id="UP000515162"/>
    </source>
</evidence>
<proteinExistence type="inferred from homology"/>
<dbReference type="SUPFAM" id="SSF49899">
    <property type="entry name" value="Concanavalin A-like lectins/glucanases"/>
    <property type="match status" value="1"/>
</dbReference>
<comment type="subcellular location">
    <subcellularLocation>
        <location evidence="1">Endoplasmic reticulum membrane</location>
        <topology evidence="1">Single-pass type I membrane protein</topology>
    </subcellularLocation>
</comment>
<keyword evidence="9" id="KW-0732">Signal</keyword>
<evidence type="ECO:0000256" key="3">
    <source>
        <dbReference type="ARBA" id="ARBA00022692"/>
    </source>
</evidence>
<dbReference type="InterPro" id="IPR009033">
    <property type="entry name" value="Calreticulin/calnexin_P_dom_sf"/>
</dbReference>
<sequence>MVWKMLLASLLLLGALKAADLAPESEGSVEDGQQEPAAIDGDEKLAYKSPVIDDEKFYFADNFDDVQTSRKKWVLSQAKRDGIWNWESPQRIFWANDLGLVLKSKAKNAAIAAPFRQPFDFKSGKPLVVQYEITWQEGQVCGGSYLKLLSAGKDTEQLNAFNDKTPFTIMFGPDKIGKDVEMHFIFRHVNPINGTITEKHCNKPIDRLEGAFMDKLPHLYQLVVRPDNSFEIRIDHKIINEGSLLTDFKPPVNPAAEIDDPNDLKPESWDEREKIPDPTAHKPEDWDEDAPPQLPDTEAVMPNGWLEDEPDLIFDPTAIKPEDWNNEIDGEWEAPLVENPVCKNAPGCGKWKTPLIPNPKYKGKWRAPMIKNPNYQGKWAPRKIATPDFFEDLKPFQMTPISAVGLKLWSILFDTLIITDDVLLALDFAANSFDIKRLYIGRDRELNSIGDKVVEIARAHPAIWGIAMGAIAVPVAFTIVSKFGLGPSKVAAAKKAAVEAKKTDDPQSDDELGAVEDEKLEKGEKEEEKEEEEEKKEEKEQEKEEKEKDDKEEEKEKKDDEEEEKEKKDDEEGEKEEKDDEEEEKDEEEEFDERAAGDSNKESTPLSASHKKNSFLDIIIEGEGTLQTLEPVPKKPWTPKAKKNMHCNSK</sequence>
<dbReference type="Gene3D" id="2.10.250.10">
    <property type="entry name" value="Calreticulin/calnexin, P domain"/>
    <property type="match status" value="1"/>
</dbReference>
<dbReference type="PANTHER" id="PTHR11073">
    <property type="entry name" value="CALRETICULIN AND CALNEXIN"/>
    <property type="match status" value="1"/>
</dbReference>
<gene>
    <name evidence="12" type="primary">LOC117146523</name>
</gene>
<dbReference type="GO" id="GO:0036503">
    <property type="term" value="P:ERAD pathway"/>
    <property type="evidence" value="ECO:0007669"/>
    <property type="project" value="TreeGrafter"/>
</dbReference>
<dbReference type="AlphaFoldDB" id="A0A6P8KXW4"/>
<evidence type="ECO:0000256" key="10">
    <source>
        <dbReference type="SAM" id="MobiDB-lite"/>
    </source>
</evidence>
<dbReference type="PRINTS" id="PR00626">
    <property type="entry name" value="CALRETICULIN"/>
</dbReference>
<evidence type="ECO:0000256" key="6">
    <source>
        <dbReference type="ARBA" id="ARBA00023136"/>
    </source>
</evidence>
<dbReference type="GeneID" id="117146523"/>
<dbReference type="GO" id="GO:0005509">
    <property type="term" value="F:calcium ion binding"/>
    <property type="evidence" value="ECO:0007669"/>
    <property type="project" value="InterPro"/>
</dbReference>
<dbReference type="InterPro" id="IPR018124">
    <property type="entry name" value="Calret/calnex_CS"/>
</dbReference>
<evidence type="ECO:0000256" key="9">
    <source>
        <dbReference type="RuleBase" id="RU362126"/>
    </source>
</evidence>
<evidence type="ECO:0000313" key="12">
    <source>
        <dbReference type="RefSeq" id="XP_033168679.1"/>
    </source>
</evidence>
<comment type="similarity">
    <text evidence="2 9">Belongs to the calreticulin family.</text>
</comment>
<evidence type="ECO:0000256" key="7">
    <source>
        <dbReference type="ARBA" id="ARBA00023186"/>
    </source>
</evidence>
<dbReference type="GO" id="GO:0051082">
    <property type="term" value="F:unfolded protein binding"/>
    <property type="evidence" value="ECO:0007669"/>
    <property type="project" value="InterPro"/>
</dbReference>
<evidence type="ECO:0000256" key="5">
    <source>
        <dbReference type="ARBA" id="ARBA00022989"/>
    </source>
</evidence>
<feature type="compositionally biased region" description="Acidic residues" evidence="10">
    <location>
        <begin position="571"/>
        <end position="592"/>
    </location>
</feature>
<keyword evidence="3" id="KW-0812">Transmembrane</keyword>
<feature type="region of interest" description="Disordered" evidence="10">
    <location>
        <begin position="623"/>
        <end position="650"/>
    </location>
</feature>
<feature type="region of interest" description="Disordered" evidence="10">
    <location>
        <begin position="250"/>
        <end position="293"/>
    </location>
</feature>
<dbReference type="PANTHER" id="PTHR11073:SF1">
    <property type="entry name" value="CALNEXIN 14D-RELATED"/>
    <property type="match status" value="1"/>
</dbReference>
<feature type="region of interest" description="Disordered" evidence="10">
    <location>
        <begin position="499"/>
        <end position="611"/>
    </location>
</feature>
<keyword evidence="5" id="KW-1133">Transmembrane helix</keyword>
<dbReference type="SUPFAM" id="SSF63887">
    <property type="entry name" value="P-domain of calnexin/calreticulin"/>
    <property type="match status" value="1"/>
</dbReference>
<accession>A0A6P8KXW4</accession>
<name>A0A6P8KXW4_DROMA</name>
<protein>
    <submittedName>
        <fullName evidence="12">Calnexin</fullName>
    </submittedName>
</protein>
<organism evidence="11 12">
    <name type="scientific">Drosophila mauritiana</name>
    <name type="common">Fruit fly</name>
    <dbReference type="NCBI Taxonomy" id="7226"/>
    <lineage>
        <taxon>Eukaryota</taxon>
        <taxon>Metazoa</taxon>
        <taxon>Ecdysozoa</taxon>
        <taxon>Arthropoda</taxon>
        <taxon>Hexapoda</taxon>
        <taxon>Insecta</taxon>
        <taxon>Pterygota</taxon>
        <taxon>Neoptera</taxon>
        <taxon>Endopterygota</taxon>
        <taxon>Diptera</taxon>
        <taxon>Brachycera</taxon>
        <taxon>Muscomorpha</taxon>
        <taxon>Ephydroidea</taxon>
        <taxon>Drosophilidae</taxon>
        <taxon>Drosophila</taxon>
        <taxon>Sophophora</taxon>
    </lineage>
</organism>
<dbReference type="InterPro" id="IPR013320">
    <property type="entry name" value="ConA-like_dom_sf"/>
</dbReference>
<feature type="compositionally biased region" description="Basic residues" evidence="10">
    <location>
        <begin position="640"/>
        <end position="650"/>
    </location>
</feature>
<reference evidence="12" key="1">
    <citation type="submission" date="2025-08" db="UniProtKB">
        <authorList>
            <consortium name="RefSeq"/>
        </authorList>
    </citation>
    <scope>IDENTIFICATION</scope>
    <source>
        <strain evidence="12">Mau12</strain>
        <tissue evidence="12">Whole Body</tissue>
    </source>
</reference>
<feature type="chain" id="PRO_5028524637" evidence="9">
    <location>
        <begin position="19"/>
        <end position="650"/>
    </location>
</feature>
<dbReference type="Gene3D" id="2.60.120.200">
    <property type="match status" value="1"/>
</dbReference>
<dbReference type="FunFam" id="2.60.120.200:FF:000011">
    <property type="entry name" value="Probable calnexin"/>
    <property type="match status" value="1"/>
</dbReference>
<feature type="compositionally biased region" description="Basic and acidic residues" evidence="10">
    <location>
        <begin position="262"/>
        <end position="284"/>
    </location>
</feature>
<keyword evidence="4 9" id="KW-0256">Endoplasmic reticulum</keyword>
<dbReference type="GO" id="GO:0005789">
    <property type="term" value="C:endoplasmic reticulum membrane"/>
    <property type="evidence" value="ECO:0007669"/>
    <property type="project" value="UniProtKB-SubCell"/>
</dbReference>
<feature type="compositionally biased region" description="Basic and acidic residues" evidence="10">
    <location>
        <begin position="536"/>
        <end position="558"/>
    </location>
</feature>
<dbReference type="PROSITE" id="PS00805">
    <property type="entry name" value="CALRETICULIN_REPEAT"/>
    <property type="match status" value="1"/>
</dbReference>
<dbReference type="GO" id="GO:0006457">
    <property type="term" value="P:protein folding"/>
    <property type="evidence" value="ECO:0007669"/>
    <property type="project" value="InterPro"/>
</dbReference>
<dbReference type="FunFam" id="2.10.250.10:FF:000001">
    <property type="entry name" value="Calnexin homolog"/>
    <property type="match status" value="1"/>
</dbReference>
<evidence type="ECO:0000256" key="2">
    <source>
        <dbReference type="ARBA" id="ARBA00010983"/>
    </source>
</evidence>
<feature type="compositionally biased region" description="Basic and acidic residues" evidence="10">
    <location>
        <begin position="516"/>
        <end position="526"/>
    </location>
</feature>
<evidence type="ECO:0000256" key="4">
    <source>
        <dbReference type="ARBA" id="ARBA00022824"/>
    </source>
</evidence>
<dbReference type="Proteomes" id="UP000515162">
    <property type="component" value="Chromosome X"/>
</dbReference>
<evidence type="ECO:0000256" key="8">
    <source>
        <dbReference type="ARBA" id="ARBA00053392"/>
    </source>
</evidence>
<feature type="compositionally biased region" description="Acidic residues" evidence="10">
    <location>
        <begin position="506"/>
        <end position="515"/>
    </location>
</feature>
<dbReference type="Pfam" id="PF00262">
    <property type="entry name" value="Calreticulin"/>
    <property type="match status" value="1"/>
</dbReference>
<keyword evidence="11" id="KW-1185">Reference proteome</keyword>
<keyword evidence="7 9" id="KW-0143">Chaperone</keyword>
<feature type="signal peptide" evidence="9">
    <location>
        <begin position="1"/>
        <end position="18"/>
    </location>
</feature>
<comment type="function">
    <text evidence="8">Calcium-binding protein that interacts with newly synthesized monoglucosylated glycoproteins in the endoplasmic reticulum. It may act in assisting protein assembly and/or in the retention within the ER of unassembled protein subunits. It seems to play a major role in the quality control apparatus of the ER by the retention of incorrectly folded proteins. Required for embryogenesis and larval development under heat and ER stress conditions. May be important for germ cell development. Involved in neuronal necrotic cell death.</text>
</comment>